<dbReference type="EMBL" id="JARBJD010000228">
    <property type="protein sequence ID" value="KAK2946465.1"/>
    <property type="molecule type" value="Genomic_DNA"/>
</dbReference>
<evidence type="ECO:0000313" key="10">
    <source>
        <dbReference type="Proteomes" id="UP001281761"/>
    </source>
</evidence>
<dbReference type="InterPro" id="IPR007252">
    <property type="entry name" value="Nup84/Nup107"/>
</dbReference>
<keyword evidence="6" id="KW-0906">Nuclear pore complex</keyword>
<sequence length="1029" mass="115383">MFPQGQDGLLELIKECIEYSTVQTQFYHQQPNTIYQSSSEDLVSVHPAVLTASNQPTQSLEKTSISLKNLIKSFENNCIHRTHGFRTLSASCSRDLSSERYFWRLLSLFHEDKLLKHLILPPFTSNSQNTSPPPENIWNVLSSTLFSDDAISSGVVQISSLSTEQRLIGLRQGSKILHLLLAVVSWLEALYEETAHIEDIETDCTRTINSLTNQSVSRSNSLHSENSSSSINSSTIPFSSPAISPNSSEIVIDPQFRIFGPDIIFTDPQAVDQFDLKTDLTAAKNLYTLIRSGANNEVFINSARFLGLTRAAWYLSDSVTDESVDFLKVLELSKLSSQQLSLASKGLNEYDSCVASLLGRNLSGTKNVFQSFEDGLWGFLKICILKIEDVAIGMDRKDEEFLDFGQIDGQTGTVWKEGNLHQYDVNPTGNPFAKQTSHTTLPNDSNDHFVFLTESLRRGIIPPFEEILLEAIRFAGRVHTGEWANGGGKEQEWEKNYTSQKATKYLILDELTRINSIRELSPSSSMSCSLMIGELGSFIQPLSGLVSQSFRNHPRRDRSVYLEQVLCQHRFLQSVAFWLNEYERREVLKSSLSQQSLFDVVLEYSSFIQRQLLPATFQIISINKQTVLCEIAKLFVETVCSLRSPTTHATTDPIASFLCSLYLVDDGDWLRDDSDETEADWISKAVKSGSGVESRFNKTTILTVLDTMKREHCHIDRILTMFINATIASAFPQLSEQITPHEQTLLTKLNNTKLRQVNLTELATLFDWVCLDPSFSNAMVESANTMIRLLTCQSEMGKVELRTTINTIVDKAHVSLKEKEGRMEGGDSANTQSEQSLSQVEFDVHQAYLEVCRSESDWQLALIELRQLNNTEKLEEQSTDIHQLGVTALLIREGKQRERKLARLSLEEQLRIFTSSIIMSIRSILVNPNGAAFLAAIDSSEEDGVKINPAVGIDAVDLTRKERLIALTIHLVPKMMVLVVDVVSTMKQIGLPLEADVSELKTALETGERNKELWVSVQDLVNSTLANLA</sequence>
<proteinExistence type="predicted"/>
<keyword evidence="4" id="KW-0653">Protein transport</keyword>
<feature type="region of interest" description="Disordered" evidence="8">
    <location>
        <begin position="218"/>
        <end position="239"/>
    </location>
</feature>
<dbReference type="Proteomes" id="UP001281761">
    <property type="component" value="Unassembled WGS sequence"/>
</dbReference>
<dbReference type="PANTHER" id="PTHR13003:SF2">
    <property type="entry name" value="NUCLEAR PORE COMPLEX PROTEIN NUP107"/>
    <property type="match status" value="1"/>
</dbReference>
<accession>A0ABQ9X7M6</accession>
<reference evidence="9 10" key="1">
    <citation type="journal article" date="2022" name="bioRxiv">
        <title>Genomics of Preaxostyla Flagellates Illuminates Evolutionary Transitions and the Path Towards Mitochondrial Loss.</title>
        <authorList>
            <person name="Novak L.V.F."/>
            <person name="Treitli S.C."/>
            <person name="Pyrih J."/>
            <person name="Halakuc P."/>
            <person name="Pipaliya S.V."/>
            <person name="Vacek V."/>
            <person name="Brzon O."/>
            <person name="Soukal P."/>
            <person name="Eme L."/>
            <person name="Dacks J.B."/>
            <person name="Karnkowska A."/>
            <person name="Elias M."/>
            <person name="Hampl V."/>
        </authorList>
    </citation>
    <scope>NUCLEOTIDE SEQUENCE [LARGE SCALE GENOMIC DNA]</scope>
    <source>
        <strain evidence="9">NAU3</strain>
        <tissue evidence="9">Gut</tissue>
    </source>
</reference>
<dbReference type="PANTHER" id="PTHR13003">
    <property type="entry name" value="NUP107-RELATED"/>
    <property type="match status" value="1"/>
</dbReference>
<comment type="caution">
    <text evidence="9">The sequence shown here is derived from an EMBL/GenBank/DDBJ whole genome shotgun (WGS) entry which is preliminary data.</text>
</comment>
<keyword evidence="5" id="KW-0811">Translocation</keyword>
<comment type="subcellular location">
    <subcellularLocation>
        <location evidence="1">Nucleus</location>
        <location evidence="1">Nuclear pore complex</location>
    </subcellularLocation>
</comment>
<name>A0ABQ9X7M6_9EUKA</name>
<evidence type="ECO:0008006" key="11">
    <source>
        <dbReference type="Google" id="ProtNLM"/>
    </source>
</evidence>
<evidence type="ECO:0000256" key="7">
    <source>
        <dbReference type="ARBA" id="ARBA00023242"/>
    </source>
</evidence>
<protein>
    <recommendedName>
        <fullName evidence="11">Nuclear pore complex protein</fullName>
    </recommendedName>
</protein>
<evidence type="ECO:0000256" key="8">
    <source>
        <dbReference type="SAM" id="MobiDB-lite"/>
    </source>
</evidence>
<keyword evidence="7" id="KW-0539">Nucleus</keyword>
<gene>
    <name evidence="9" type="ORF">BLNAU_18630</name>
</gene>
<keyword evidence="3" id="KW-0509">mRNA transport</keyword>
<evidence type="ECO:0000256" key="2">
    <source>
        <dbReference type="ARBA" id="ARBA00022448"/>
    </source>
</evidence>
<keyword evidence="10" id="KW-1185">Reference proteome</keyword>
<evidence type="ECO:0000256" key="5">
    <source>
        <dbReference type="ARBA" id="ARBA00023010"/>
    </source>
</evidence>
<evidence type="ECO:0000256" key="1">
    <source>
        <dbReference type="ARBA" id="ARBA00004567"/>
    </source>
</evidence>
<dbReference type="Gene3D" id="1.20.190.50">
    <property type="match status" value="1"/>
</dbReference>
<evidence type="ECO:0000256" key="4">
    <source>
        <dbReference type="ARBA" id="ARBA00022927"/>
    </source>
</evidence>
<keyword evidence="2" id="KW-0813">Transport</keyword>
<evidence type="ECO:0000256" key="6">
    <source>
        <dbReference type="ARBA" id="ARBA00023132"/>
    </source>
</evidence>
<evidence type="ECO:0000313" key="9">
    <source>
        <dbReference type="EMBL" id="KAK2946465.1"/>
    </source>
</evidence>
<evidence type="ECO:0000256" key="3">
    <source>
        <dbReference type="ARBA" id="ARBA00022816"/>
    </source>
</evidence>
<organism evidence="9 10">
    <name type="scientific">Blattamonas nauphoetae</name>
    <dbReference type="NCBI Taxonomy" id="2049346"/>
    <lineage>
        <taxon>Eukaryota</taxon>
        <taxon>Metamonada</taxon>
        <taxon>Preaxostyla</taxon>
        <taxon>Oxymonadida</taxon>
        <taxon>Blattamonas</taxon>
    </lineage>
</organism>